<accession>E4T191</accession>
<evidence type="ECO:0000259" key="1">
    <source>
        <dbReference type="Pfam" id="PF22599"/>
    </source>
</evidence>
<protein>
    <recommendedName>
        <fullName evidence="1">SecDF P1 head subdomain domain-containing protein</fullName>
    </recommendedName>
</protein>
<dbReference type="STRING" id="694427.Palpr_0310"/>
<sequence>MTNKLVLMIFLMLSLFDLKGTNLNSKQKQDSIIEIDIEVQHPYIDNIVSELKTLSLPDLNVVYKNDSIVRITFVPIFKSKQLKNILRNASIYFLDTYEVEVLTKSSIFSVFRQYGINEIQSGNSHVGDFAISDTLLINNSLKKKDNIKGLPSDLIFAWCNTLKKDSIALFLINKNKTRNKLDEQNFTNLSIEKSVTNIAIEFDKNWKPTKWEKRANYIVNFKLDNYGTKQFYNLTKNNIGNRIAFSINNKIISVPQINSTIEKGEVTMSLTGKQDLKELFKELLFSRYNRQKVHIKGIEYKQTTT</sequence>
<dbReference type="KEGG" id="ppn:Palpr_0310"/>
<name>E4T191_PALPW</name>
<keyword evidence="3" id="KW-1185">Reference proteome</keyword>
<reference key="1">
    <citation type="submission" date="2010-11" db="EMBL/GenBank/DDBJ databases">
        <title>The complete genome of Paludibacter propionicigenes DSM 17365.</title>
        <authorList>
            <consortium name="US DOE Joint Genome Institute (JGI-PGF)"/>
            <person name="Lucas S."/>
            <person name="Copeland A."/>
            <person name="Lapidus A."/>
            <person name="Bruce D."/>
            <person name="Goodwin L."/>
            <person name="Pitluck S."/>
            <person name="Kyrpides N."/>
            <person name="Mavromatis K."/>
            <person name="Ivanova N."/>
            <person name="Munk A.C."/>
            <person name="Brettin T."/>
            <person name="Detter J.C."/>
            <person name="Han C."/>
            <person name="Tapia R."/>
            <person name="Land M."/>
            <person name="Hauser L."/>
            <person name="Markowitz V."/>
            <person name="Cheng J.-F."/>
            <person name="Hugenholtz P."/>
            <person name="Woyke T."/>
            <person name="Wu D."/>
            <person name="Gronow S."/>
            <person name="Wellnitz S."/>
            <person name="Brambilla E."/>
            <person name="Klenk H.-P."/>
            <person name="Eisen J.A."/>
        </authorList>
    </citation>
    <scope>NUCLEOTIDE SEQUENCE</scope>
    <source>
        <strain>WB4</strain>
    </source>
</reference>
<dbReference type="eggNOG" id="COG0342">
    <property type="taxonomic scope" value="Bacteria"/>
</dbReference>
<dbReference type="EMBL" id="CP002345">
    <property type="protein sequence ID" value="ADQ78472.1"/>
    <property type="molecule type" value="Genomic_DNA"/>
</dbReference>
<dbReference type="Gene3D" id="3.30.1360.200">
    <property type="match status" value="1"/>
</dbReference>
<dbReference type="Pfam" id="PF22599">
    <property type="entry name" value="SecDF_P1_head"/>
    <property type="match status" value="1"/>
</dbReference>
<dbReference type="Proteomes" id="UP000008718">
    <property type="component" value="Chromosome"/>
</dbReference>
<dbReference type="AlphaFoldDB" id="E4T191"/>
<dbReference type="InterPro" id="IPR054384">
    <property type="entry name" value="SecDF_P1_head"/>
</dbReference>
<evidence type="ECO:0000313" key="3">
    <source>
        <dbReference type="Proteomes" id="UP000008718"/>
    </source>
</evidence>
<organism evidence="2 3">
    <name type="scientific">Paludibacter propionicigenes (strain DSM 17365 / JCM 13257 / WB4)</name>
    <dbReference type="NCBI Taxonomy" id="694427"/>
    <lineage>
        <taxon>Bacteria</taxon>
        <taxon>Pseudomonadati</taxon>
        <taxon>Bacteroidota</taxon>
        <taxon>Bacteroidia</taxon>
        <taxon>Bacteroidales</taxon>
        <taxon>Paludibacteraceae</taxon>
        <taxon>Paludibacter</taxon>
    </lineage>
</organism>
<feature type="domain" description="SecDF P1 head subdomain" evidence="1">
    <location>
        <begin position="213"/>
        <end position="268"/>
    </location>
</feature>
<reference evidence="2 3" key="2">
    <citation type="journal article" date="2011" name="Stand. Genomic Sci.">
        <title>Complete genome sequence of Paludibacter propionicigenes type strain (WB4).</title>
        <authorList>
            <person name="Gronow S."/>
            <person name="Munk C."/>
            <person name="Lapidus A."/>
            <person name="Nolan M."/>
            <person name="Lucas S."/>
            <person name="Hammon N."/>
            <person name="Deshpande S."/>
            <person name="Cheng J.F."/>
            <person name="Tapia R."/>
            <person name="Han C."/>
            <person name="Goodwin L."/>
            <person name="Pitluck S."/>
            <person name="Liolios K."/>
            <person name="Ivanova N."/>
            <person name="Mavromatis K."/>
            <person name="Mikhailova N."/>
            <person name="Pati A."/>
            <person name="Chen A."/>
            <person name="Palaniappan K."/>
            <person name="Land M."/>
            <person name="Hauser L."/>
            <person name="Chang Y.J."/>
            <person name="Jeffries C.D."/>
            <person name="Brambilla E."/>
            <person name="Rohde M."/>
            <person name="Goker M."/>
            <person name="Detter J.C."/>
            <person name="Woyke T."/>
            <person name="Bristow J."/>
            <person name="Eisen J.A."/>
            <person name="Markowitz V."/>
            <person name="Hugenholtz P."/>
            <person name="Kyrpides N.C."/>
            <person name="Klenk H.P."/>
        </authorList>
    </citation>
    <scope>NUCLEOTIDE SEQUENCE [LARGE SCALE GENOMIC DNA]</scope>
    <source>
        <strain evidence="3">DSM 17365 / JCM 13257 / WB4</strain>
    </source>
</reference>
<dbReference type="OrthoDB" id="1245443at2"/>
<dbReference type="HOGENOM" id="CLU_911680_0_0_10"/>
<dbReference type="RefSeq" id="WP_013443841.1">
    <property type="nucleotide sequence ID" value="NC_014734.1"/>
</dbReference>
<proteinExistence type="predicted"/>
<evidence type="ECO:0000313" key="2">
    <source>
        <dbReference type="EMBL" id="ADQ78472.1"/>
    </source>
</evidence>
<gene>
    <name evidence="2" type="ordered locus">Palpr_0310</name>
</gene>